<keyword evidence="4" id="KW-0456">Lyase</keyword>
<dbReference type="Proteomes" id="UP000243535">
    <property type="component" value="Unassembled WGS sequence"/>
</dbReference>
<evidence type="ECO:0000256" key="7">
    <source>
        <dbReference type="NCBIfam" id="TIGR00126"/>
    </source>
</evidence>
<organism evidence="8 9">
    <name type="scientific">Gulbenkiania indica</name>
    <dbReference type="NCBI Taxonomy" id="375574"/>
    <lineage>
        <taxon>Bacteria</taxon>
        <taxon>Pseudomonadati</taxon>
        <taxon>Pseudomonadota</taxon>
        <taxon>Betaproteobacteria</taxon>
        <taxon>Neisseriales</taxon>
        <taxon>Chromobacteriaceae</taxon>
        <taxon>Gulbenkiania</taxon>
    </lineage>
</organism>
<comment type="pathway">
    <text evidence="1">Carbohydrate degradation; 2-deoxy-D-ribose 1-phosphate degradation; D-glyceraldehyde 3-phosphate and acetaldehyde from 2-deoxy-alpha-D-ribose 1-phosphate: step 2/2.</text>
</comment>
<evidence type="ECO:0000256" key="6">
    <source>
        <dbReference type="ARBA" id="ARBA00048791"/>
    </source>
</evidence>
<evidence type="ECO:0000313" key="8">
    <source>
        <dbReference type="EMBL" id="CUA86667.1"/>
    </source>
</evidence>
<comment type="catalytic activity">
    <reaction evidence="6">
        <text>2-deoxy-D-ribose 5-phosphate = D-glyceraldehyde 3-phosphate + acetaldehyde</text>
        <dbReference type="Rhea" id="RHEA:12821"/>
        <dbReference type="ChEBI" id="CHEBI:15343"/>
        <dbReference type="ChEBI" id="CHEBI:59776"/>
        <dbReference type="ChEBI" id="CHEBI:62877"/>
        <dbReference type="EC" id="4.1.2.4"/>
    </reaction>
</comment>
<comment type="similarity">
    <text evidence="2">Belongs to the DeoC/FbaB aldolase family. DeoC type 2 subfamily.</text>
</comment>
<gene>
    <name evidence="8" type="ORF">Ga0061063_2750</name>
</gene>
<accession>A0A0K6H6Q9</accession>
<sequence>MSDLAQTARRALALMDLTTLNDEDTDASVAALCRRARGPGGSVAAVCVFPRFVATARRALAEAGASGVKIATVTNFPAGDADIERAEAETRAAIDAGADEVDVVFPYRALMAGDAETGAELVARCKAACGDRVLKVILETGELKDPELIRTASLIAIAAGADFIKTSTGKVPVNATLGAAGIMLAAIRQTGGSCGFKAAGGVRTVDEAAEYLDLAEHVMGEGWVSAERFRFGASGLLGSLEATIAGETPAPGQPGY</sequence>
<evidence type="ECO:0000313" key="9">
    <source>
        <dbReference type="Proteomes" id="UP000243535"/>
    </source>
</evidence>
<evidence type="ECO:0000256" key="4">
    <source>
        <dbReference type="ARBA" id="ARBA00023239"/>
    </source>
</evidence>
<dbReference type="GO" id="GO:0004139">
    <property type="term" value="F:deoxyribose-phosphate aldolase activity"/>
    <property type="evidence" value="ECO:0007669"/>
    <property type="project" value="UniProtKB-UniRule"/>
</dbReference>
<reference evidence="9" key="1">
    <citation type="submission" date="2015-08" db="EMBL/GenBank/DDBJ databases">
        <authorList>
            <person name="Varghese N."/>
        </authorList>
    </citation>
    <scope>NUCLEOTIDE SEQUENCE [LARGE SCALE GENOMIC DNA]</scope>
    <source>
        <strain evidence="9">DSM 17901</strain>
    </source>
</reference>
<protein>
    <recommendedName>
        <fullName evidence="3 7">Deoxyribose-phosphate aldolase</fullName>
        <ecNumber evidence="3 7">4.1.2.4</ecNumber>
    </recommendedName>
</protein>
<dbReference type="PANTHER" id="PTHR10889:SF3">
    <property type="entry name" value="DEOXYRIBOSE-PHOSPHATE ALDOLASE"/>
    <property type="match status" value="1"/>
</dbReference>
<dbReference type="STRING" id="375574.GCA_001418035_02522"/>
<evidence type="ECO:0000256" key="5">
    <source>
        <dbReference type="ARBA" id="ARBA00023270"/>
    </source>
</evidence>
<keyword evidence="5" id="KW-0704">Schiff base</keyword>
<name>A0A0K6H6Q9_9NEIS</name>
<dbReference type="InterPro" id="IPR002915">
    <property type="entry name" value="DeoC/FbaB/LacD_aldolase"/>
</dbReference>
<proteinExistence type="inferred from homology"/>
<evidence type="ECO:0000256" key="2">
    <source>
        <dbReference type="ARBA" id="ARBA00009473"/>
    </source>
</evidence>
<dbReference type="PIRSF" id="PIRSF001357">
    <property type="entry name" value="DeoC"/>
    <property type="match status" value="1"/>
</dbReference>
<evidence type="ECO:0000256" key="1">
    <source>
        <dbReference type="ARBA" id="ARBA00004816"/>
    </source>
</evidence>
<dbReference type="GO" id="GO:0016052">
    <property type="term" value="P:carbohydrate catabolic process"/>
    <property type="evidence" value="ECO:0007669"/>
    <property type="project" value="TreeGrafter"/>
</dbReference>
<dbReference type="GO" id="GO:0005737">
    <property type="term" value="C:cytoplasm"/>
    <property type="evidence" value="ECO:0007669"/>
    <property type="project" value="InterPro"/>
</dbReference>
<dbReference type="NCBIfam" id="TIGR00126">
    <property type="entry name" value="deoC"/>
    <property type="match status" value="1"/>
</dbReference>
<dbReference type="AlphaFoldDB" id="A0A0K6H6Q9"/>
<dbReference type="InterPro" id="IPR011343">
    <property type="entry name" value="DeoC"/>
</dbReference>
<evidence type="ECO:0000256" key="3">
    <source>
        <dbReference type="ARBA" id="ARBA00012515"/>
    </source>
</evidence>
<dbReference type="OrthoDB" id="6579831at2"/>
<dbReference type="CDD" id="cd00959">
    <property type="entry name" value="DeoC"/>
    <property type="match status" value="1"/>
</dbReference>
<dbReference type="PANTHER" id="PTHR10889">
    <property type="entry name" value="DEOXYRIBOSE-PHOSPHATE ALDOLASE"/>
    <property type="match status" value="1"/>
</dbReference>
<dbReference type="GO" id="GO:0009264">
    <property type="term" value="P:deoxyribonucleotide catabolic process"/>
    <property type="evidence" value="ECO:0007669"/>
    <property type="project" value="UniProtKB-UniRule"/>
</dbReference>
<dbReference type="SMART" id="SM01133">
    <property type="entry name" value="DeoC"/>
    <property type="match status" value="1"/>
</dbReference>
<dbReference type="Pfam" id="PF01791">
    <property type="entry name" value="DeoC"/>
    <property type="match status" value="1"/>
</dbReference>
<keyword evidence="9" id="KW-1185">Reference proteome</keyword>
<dbReference type="EC" id="4.1.2.4" evidence="3 7"/>
<dbReference type="InterPro" id="IPR013785">
    <property type="entry name" value="Aldolase_TIM"/>
</dbReference>
<dbReference type="RefSeq" id="WP_054284839.1">
    <property type="nucleotide sequence ID" value="NZ_CYHA01000009.1"/>
</dbReference>
<dbReference type="Gene3D" id="3.20.20.70">
    <property type="entry name" value="Aldolase class I"/>
    <property type="match status" value="1"/>
</dbReference>
<dbReference type="SUPFAM" id="SSF51569">
    <property type="entry name" value="Aldolase"/>
    <property type="match status" value="1"/>
</dbReference>
<dbReference type="EMBL" id="CYHA01000009">
    <property type="protein sequence ID" value="CUA86667.1"/>
    <property type="molecule type" value="Genomic_DNA"/>
</dbReference>